<comment type="caution">
    <text evidence="2">The sequence shown here is derived from an EMBL/GenBank/DDBJ whole genome shotgun (WGS) entry which is preliminary data.</text>
</comment>
<feature type="region of interest" description="Disordered" evidence="1">
    <location>
        <begin position="259"/>
        <end position="283"/>
    </location>
</feature>
<dbReference type="RefSeq" id="WP_070246791.1">
    <property type="nucleotide sequence ID" value="NZ_LROM01000056.1"/>
</dbReference>
<dbReference type="OrthoDB" id="932587at2"/>
<evidence type="ECO:0000313" key="3">
    <source>
        <dbReference type="Proteomes" id="UP000175989"/>
    </source>
</evidence>
<evidence type="ECO:0000256" key="1">
    <source>
        <dbReference type="SAM" id="MobiDB-lite"/>
    </source>
</evidence>
<proteinExistence type="predicted"/>
<gene>
    <name evidence="2" type="ORF">DUPY_10490</name>
</gene>
<evidence type="ECO:0000313" key="2">
    <source>
        <dbReference type="EMBL" id="OFA07806.1"/>
    </source>
</evidence>
<accession>A0A1E7X5J2</accession>
<reference evidence="3" key="1">
    <citation type="journal article" date="2016" name="Front. Microbiol.">
        <title>Molecular Keys to the Janthinobacterium and Duganella spp. Interaction with the Plant Pathogen Fusarium graminearum.</title>
        <authorList>
            <person name="Haack F.S."/>
            <person name="Poehlein A."/>
            <person name="Kroger C."/>
            <person name="Voigt C.A."/>
            <person name="Piepenbring M."/>
            <person name="Bode H.B."/>
            <person name="Daniel R."/>
            <person name="Schafer W."/>
            <person name="Streit W.R."/>
        </authorList>
    </citation>
    <scope>NUCLEOTIDE SEQUENCE [LARGE SCALE GENOMIC DNA]</scope>
    <source>
        <strain evidence="3">T54</strain>
    </source>
</reference>
<keyword evidence="2" id="KW-0282">Flagellum</keyword>
<dbReference type="PANTHER" id="PTHR35586:SF1">
    <property type="entry name" value="SLL1691 PROTEIN"/>
    <property type="match status" value="1"/>
</dbReference>
<sequence length="338" mass="39585">MSDDYDSPWKEVVIHHFPEFMAFYFPQAHAQIDWSLPHVFLDQELAALSRDAELGKRLLDKLVSVHKLDGDEQWVLVQLEVQGWRDADFAERMFVYNYRVYDRYRHPVASMALLTDDNRYWRPTGFGWRQLGCTMQLDFPIAKMHDYAYVIADLANQDNPFALVSAAHLLAQNTRNDAHRRRIAKWRLTKMLYERDWDRQRIIDLYRVMDWIMRLPPALEQRLRTGIVQFERRSDMTYLSSIERIGMEIGEREGLKRGLDEGRKRGLDEGRKQGIDEGLQQGQRRGAADMLALVLKARFGPLDPSAQSRIDAADTRQITRWAENSVHADSLDAVFRSE</sequence>
<dbReference type="EMBL" id="LROM01000056">
    <property type="protein sequence ID" value="OFA07806.1"/>
    <property type="molecule type" value="Genomic_DNA"/>
</dbReference>
<dbReference type="PANTHER" id="PTHR35586">
    <property type="entry name" value="SLL1691 PROTEIN"/>
    <property type="match status" value="1"/>
</dbReference>
<keyword evidence="2" id="KW-0966">Cell projection</keyword>
<organism evidence="2 3">
    <name type="scientific">Duganella phyllosphaerae</name>
    <dbReference type="NCBI Taxonomy" id="762836"/>
    <lineage>
        <taxon>Bacteria</taxon>
        <taxon>Pseudomonadati</taxon>
        <taxon>Pseudomonadota</taxon>
        <taxon>Betaproteobacteria</taxon>
        <taxon>Burkholderiales</taxon>
        <taxon>Oxalobacteraceae</taxon>
        <taxon>Telluria group</taxon>
        <taxon>Duganella</taxon>
    </lineage>
</organism>
<feature type="compositionally biased region" description="Basic and acidic residues" evidence="1">
    <location>
        <begin position="259"/>
        <end position="275"/>
    </location>
</feature>
<keyword evidence="3" id="KW-1185">Reference proteome</keyword>
<dbReference type="Proteomes" id="UP000175989">
    <property type="component" value="Unassembled WGS sequence"/>
</dbReference>
<protein>
    <submittedName>
        <fullName evidence="2">Flagellar assembly protein H</fullName>
    </submittedName>
</protein>
<name>A0A1E7X5J2_9BURK</name>
<dbReference type="AlphaFoldDB" id="A0A1E7X5J2"/>
<dbReference type="PATRIC" id="fig|762836.4.peg.1098"/>
<keyword evidence="2" id="KW-0969">Cilium</keyword>